<dbReference type="Proteomes" id="UP000273828">
    <property type="component" value="Unassembled WGS sequence"/>
</dbReference>
<keyword evidence="2" id="KW-1185">Reference proteome</keyword>
<dbReference type="AlphaFoldDB" id="A0A3N6LXV5"/>
<gene>
    <name evidence="1" type="ORF">EA462_17295</name>
</gene>
<accession>A0A3N6LXV5</accession>
<dbReference type="EMBL" id="REFY01000009">
    <property type="protein sequence ID" value="RQG86108.1"/>
    <property type="molecule type" value="Genomic_DNA"/>
</dbReference>
<name>A0A3N6LXV5_9EURY</name>
<proteinExistence type="predicted"/>
<reference evidence="1 2" key="1">
    <citation type="submission" date="2018-10" db="EMBL/GenBank/DDBJ databases">
        <title>Natrarchaeobius chitinivorans gen. nov., sp. nov., and Natrarchaeobius haloalkaliphilus sp. nov., alkaliphilic, chitin-utilizing haloarchaea from hypersaline alkaline lakes.</title>
        <authorList>
            <person name="Sorokin D.Y."/>
            <person name="Elcheninov A.G."/>
            <person name="Kostrikina N.A."/>
            <person name="Bale N.J."/>
            <person name="Sinninghe Damste J.S."/>
            <person name="Khijniak T.V."/>
            <person name="Kublanov I.V."/>
            <person name="Toshchakov S.V."/>
        </authorList>
    </citation>
    <scope>NUCLEOTIDE SEQUENCE [LARGE SCALE GENOMIC DNA]</scope>
    <source>
        <strain evidence="1 2">AArcht-Sl</strain>
    </source>
</reference>
<comment type="caution">
    <text evidence="1">The sequence shown here is derived from an EMBL/GenBank/DDBJ whole genome shotgun (WGS) entry which is preliminary data.</text>
</comment>
<protein>
    <submittedName>
        <fullName evidence="1">Uncharacterized protein</fullName>
    </submittedName>
</protein>
<evidence type="ECO:0000313" key="2">
    <source>
        <dbReference type="Proteomes" id="UP000273828"/>
    </source>
</evidence>
<sequence>MFSLVTDLFRTRSSGPLERAVDDSVPFIPLCFRPDVNSCYAGSTVDGWFDRCPLLRSLSFLDDTASETDSSGV</sequence>
<evidence type="ECO:0000313" key="1">
    <source>
        <dbReference type="EMBL" id="RQG86108.1"/>
    </source>
</evidence>
<organism evidence="1 2">
    <name type="scientific">Natrarchaeobius halalkaliphilus</name>
    <dbReference type="NCBI Taxonomy" id="1679091"/>
    <lineage>
        <taxon>Archaea</taxon>
        <taxon>Methanobacteriati</taxon>
        <taxon>Methanobacteriota</taxon>
        <taxon>Stenosarchaea group</taxon>
        <taxon>Halobacteria</taxon>
        <taxon>Halobacteriales</taxon>
        <taxon>Natrialbaceae</taxon>
        <taxon>Natrarchaeobius</taxon>
    </lineage>
</organism>